<dbReference type="GO" id="GO:0005506">
    <property type="term" value="F:iron ion binding"/>
    <property type="evidence" value="ECO:0007669"/>
    <property type="project" value="InterPro"/>
</dbReference>
<protein>
    <submittedName>
        <fullName evidence="2">Xanthine dehydrogenase</fullName>
    </submittedName>
</protein>
<dbReference type="Pfam" id="PF02738">
    <property type="entry name" value="MoCoBD_1"/>
    <property type="match status" value="1"/>
</dbReference>
<comment type="caution">
    <text evidence="2">The sequence shown here is derived from an EMBL/GenBank/DDBJ whole genome shotgun (WGS) entry which is preliminary data.</text>
</comment>
<dbReference type="PANTHER" id="PTHR11908:SF123">
    <property type="entry name" value="ALDEHYDE OXIDOREDUCTASE MOLYBDENUM-BINDING SUBUNIT PAOC"/>
    <property type="match status" value="1"/>
</dbReference>
<evidence type="ECO:0000259" key="1">
    <source>
        <dbReference type="SMART" id="SM01008"/>
    </source>
</evidence>
<name>A0A219B1R3_9SPHN</name>
<dbReference type="InterPro" id="IPR037165">
    <property type="entry name" value="AldOxase/xan_DH_Mopterin-bd_sf"/>
</dbReference>
<dbReference type="AlphaFoldDB" id="A0A219B1R3"/>
<dbReference type="InterPro" id="IPR046867">
    <property type="entry name" value="AldOxase/xan_DH_MoCoBD2"/>
</dbReference>
<sequence length="737" mass="78270">MRTGDGRMTKTLTMDKPDDRRRLDHMAQAVIGKPLDRPDGPLKVSGTAPYAAEYEIENCAHGVLLRAATMGTVKSLNRAKIEALPGVLGVFSSDEFLRNPAQGMAGEAPVQGVGEVAYVGEVIGLVVAETFEQARHASYAFAPEIEPAGHIVDPEAVEPEPQDSEAVDQGDLAGAMRDASHSVDVVYRTEGHAAAAMEPHASIAVWDGPKLTLYGAYQMLKFNRKELADSLGLDEADVRIVSRYVGGGFGSKLGISQEGIAAAVAARGLGRPVSVVMTRQQVFESIMRRTETKQHMRLAADAEGRLTGLGHESLISNLPDEEFAEPVPQSTHFLYGGENRKISLNVARIHRPAAGSVRAPGEAVGMPVLENAMDELAHAVGIDPVELRKKNLPECHPETGIPFGTRKYAECMDEGAKRFGWADRNRVPGGLREGEWLIGHGMAGASRVNMTETAKARVTLSANGTATVETDMTDIGTGSYTVLGQVAAEMLGLDPAKVEVKLGDTDLPPGSGSGGSIGASSCGSAVFLACEDVRTQICEALGCEEADLTLKDGEAVTGNRRMSLADALGADELTGEGEFNPGETSEDYAQAGYGAYFCEVAVNSVTGETRVRRMLGVYAAGRILNEKTARSQCLGGMTWGIGTALTEELVHDERNGKIVNRDLAEYHVPVNLDVPQLNVVFLEEREDAACPIQSKGIGELGFCGAAGAITNAIYNATGVRVRDYPVTLDKLLAGLPD</sequence>
<proteinExistence type="predicted"/>
<dbReference type="SUPFAM" id="SSF54665">
    <property type="entry name" value="CO dehydrogenase molybdoprotein N-domain-like"/>
    <property type="match status" value="1"/>
</dbReference>
<dbReference type="Proteomes" id="UP000198462">
    <property type="component" value="Unassembled WGS sequence"/>
</dbReference>
<accession>A0A219B1R3</accession>
<gene>
    <name evidence="2" type="ORF">B5C34_01760</name>
</gene>
<dbReference type="InterPro" id="IPR000674">
    <property type="entry name" value="Ald_Oxase/Xan_DH_a/b"/>
</dbReference>
<evidence type="ECO:0000313" key="2">
    <source>
        <dbReference type="EMBL" id="OWV32302.1"/>
    </source>
</evidence>
<evidence type="ECO:0000313" key="3">
    <source>
        <dbReference type="Proteomes" id="UP000198462"/>
    </source>
</evidence>
<dbReference type="InterPro" id="IPR008274">
    <property type="entry name" value="AldOxase/xan_DH_MoCoBD1"/>
</dbReference>
<reference evidence="3" key="1">
    <citation type="submission" date="2017-05" db="EMBL/GenBank/DDBJ databases">
        <authorList>
            <person name="Lin X."/>
        </authorList>
    </citation>
    <scope>NUCLEOTIDE SEQUENCE [LARGE SCALE GENOMIC DNA]</scope>
    <source>
        <strain evidence="3">JLT2012</strain>
    </source>
</reference>
<dbReference type="InterPro" id="IPR036856">
    <property type="entry name" value="Ald_Oxase/Xan_DH_a/b_sf"/>
</dbReference>
<keyword evidence="3" id="KW-1185">Reference proteome</keyword>
<dbReference type="Pfam" id="PF01315">
    <property type="entry name" value="Ald_Xan_dh_C"/>
    <property type="match status" value="1"/>
</dbReference>
<dbReference type="EMBL" id="NFZT01000001">
    <property type="protein sequence ID" value="OWV32302.1"/>
    <property type="molecule type" value="Genomic_DNA"/>
</dbReference>
<dbReference type="PANTHER" id="PTHR11908">
    <property type="entry name" value="XANTHINE DEHYDROGENASE"/>
    <property type="match status" value="1"/>
</dbReference>
<organism evidence="2 3">
    <name type="scientific">Pacificimonas flava</name>
    <dbReference type="NCBI Taxonomy" id="1234595"/>
    <lineage>
        <taxon>Bacteria</taxon>
        <taxon>Pseudomonadati</taxon>
        <taxon>Pseudomonadota</taxon>
        <taxon>Alphaproteobacteria</taxon>
        <taxon>Sphingomonadales</taxon>
        <taxon>Sphingosinicellaceae</taxon>
        <taxon>Pacificimonas</taxon>
    </lineage>
</organism>
<dbReference type="InterPro" id="IPR016208">
    <property type="entry name" value="Ald_Oxase/xanthine_DH-like"/>
</dbReference>
<dbReference type="Gene3D" id="3.90.1170.50">
    <property type="entry name" value="Aldehyde oxidase/xanthine dehydrogenase, a/b hammerhead"/>
    <property type="match status" value="1"/>
</dbReference>
<dbReference type="GO" id="GO:0016491">
    <property type="term" value="F:oxidoreductase activity"/>
    <property type="evidence" value="ECO:0007669"/>
    <property type="project" value="InterPro"/>
</dbReference>
<dbReference type="SMART" id="SM01008">
    <property type="entry name" value="Ald_Xan_dh_C"/>
    <property type="match status" value="1"/>
</dbReference>
<dbReference type="Pfam" id="PF20256">
    <property type="entry name" value="MoCoBD_2"/>
    <property type="match status" value="1"/>
</dbReference>
<dbReference type="SUPFAM" id="SSF56003">
    <property type="entry name" value="Molybdenum cofactor-binding domain"/>
    <property type="match status" value="1"/>
</dbReference>
<feature type="domain" description="Aldehyde oxidase/xanthine dehydrogenase a/b hammerhead" evidence="1">
    <location>
        <begin position="45"/>
        <end position="149"/>
    </location>
</feature>
<dbReference type="Gene3D" id="3.30.365.10">
    <property type="entry name" value="Aldehyde oxidase/xanthine dehydrogenase, molybdopterin binding domain"/>
    <property type="match status" value="4"/>
</dbReference>